<evidence type="ECO:0000256" key="2">
    <source>
        <dbReference type="ARBA" id="ARBA00008424"/>
    </source>
</evidence>
<dbReference type="EMBL" id="FNCG01000002">
    <property type="protein sequence ID" value="SDG02882.1"/>
    <property type="molecule type" value="Genomic_DNA"/>
</dbReference>
<dbReference type="GeneID" id="91138228"/>
<evidence type="ECO:0000256" key="1">
    <source>
        <dbReference type="ARBA" id="ARBA00002333"/>
    </source>
</evidence>
<dbReference type="OrthoDB" id="9808717at2"/>
<evidence type="ECO:0000313" key="3">
    <source>
        <dbReference type="EMBL" id="SDG02882.1"/>
    </source>
</evidence>
<gene>
    <name evidence="3" type="ORF">SAMN05192573_10252</name>
</gene>
<dbReference type="RefSeq" id="WP_090532015.1">
    <property type="nucleotide sequence ID" value="NZ_CP071878.2"/>
</dbReference>
<dbReference type="Pfam" id="PF07432">
    <property type="entry name" value="Hc1"/>
    <property type="match status" value="1"/>
</dbReference>
<comment type="function">
    <text evidence="1">Might have a role analogous to that of eukaryotic histone proteins.</text>
</comment>
<proteinExistence type="inferred from homology"/>
<organism evidence="3 4">
    <name type="scientific">Mucilaginibacter gossypii</name>
    <dbReference type="NCBI Taxonomy" id="551996"/>
    <lineage>
        <taxon>Bacteria</taxon>
        <taxon>Pseudomonadati</taxon>
        <taxon>Bacteroidota</taxon>
        <taxon>Sphingobacteriia</taxon>
        <taxon>Sphingobacteriales</taxon>
        <taxon>Sphingobacteriaceae</taxon>
        <taxon>Mucilaginibacter</taxon>
    </lineage>
</organism>
<name>A0A1G7QWJ0_9SPHI</name>
<dbReference type="AlphaFoldDB" id="A0A1G7QWJ0"/>
<keyword evidence="4" id="KW-1185">Reference proteome</keyword>
<evidence type="ECO:0000313" key="4">
    <source>
        <dbReference type="Proteomes" id="UP000199705"/>
    </source>
</evidence>
<dbReference type="GO" id="GO:0003677">
    <property type="term" value="F:DNA binding"/>
    <property type="evidence" value="ECO:0007669"/>
    <property type="project" value="InterPro"/>
</dbReference>
<dbReference type="Proteomes" id="UP000199705">
    <property type="component" value="Unassembled WGS sequence"/>
</dbReference>
<dbReference type="GO" id="GO:0030527">
    <property type="term" value="F:structural constituent of chromatin"/>
    <property type="evidence" value="ECO:0007669"/>
    <property type="project" value="InterPro"/>
</dbReference>
<accession>A0A1G7QWJ0</accession>
<dbReference type="InterPro" id="IPR010886">
    <property type="entry name" value="Hc1"/>
</dbReference>
<dbReference type="STRING" id="551996.SAMN05192573_10252"/>
<reference evidence="4" key="1">
    <citation type="submission" date="2016-10" db="EMBL/GenBank/DDBJ databases">
        <authorList>
            <person name="Varghese N."/>
            <person name="Submissions S."/>
        </authorList>
    </citation>
    <scope>NUCLEOTIDE SEQUENCE [LARGE SCALE GENOMIC DNA]</scope>
    <source>
        <strain evidence="4">Gh-67</strain>
    </source>
</reference>
<sequence length="59" mass="6453">MINFEKVKEVIAAAEADAASFYEKGNKAAGTRLRNAMQQLKVLATDIRKEVTEKKNAAA</sequence>
<protein>
    <submittedName>
        <fullName evidence="3">Uncharacterized protein</fullName>
    </submittedName>
</protein>
<comment type="similarity">
    <text evidence="2">Belongs to the histone H1/H5 family. HCT subfamily.</text>
</comment>